<proteinExistence type="predicted"/>
<accession>A0A7G9GYZ1</accession>
<sequence>MLKECIEIFKKEYDDKGEALLTDSYILGRGDYSHIKVDKNTVPQTEENYDYLAQRDYLSGLLSINKPIDGTKKIHSNNYLSFFIKNNVIIENKAQVIKSIKSFYETLKILY</sequence>
<dbReference type="AlphaFoldDB" id="A0A7G9GYZ1"/>
<name>A0A7G9GYZ1_9FUSO</name>
<keyword evidence="2" id="KW-1185">Reference proteome</keyword>
<dbReference type="RefSeq" id="WP_176837541.1">
    <property type="nucleotide sequence ID" value="NZ_CP060637.1"/>
</dbReference>
<evidence type="ECO:0000313" key="1">
    <source>
        <dbReference type="EMBL" id="QNM16023.1"/>
    </source>
</evidence>
<reference evidence="1 2" key="1">
    <citation type="submission" date="2020-08" db="EMBL/GenBank/DDBJ databases">
        <authorList>
            <person name="Liu C."/>
            <person name="Sun Q."/>
        </authorList>
    </citation>
    <scope>NUCLEOTIDE SEQUENCE [LARGE SCALE GENOMIC DNA]</scope>
    <source>
        <strain evidence="1 2">NSJ-57</strain>
    </source>
</reference>
<organism evidence="1 2">
    <name type="scientific">Fusobacterium hominis</name>
    <dbReference type="NCBI Taxonomy" id="2764326"/>
    <lineage>
        <taxon>Bacteria</taxon>
        <taxon>Fusobacteriati</taxon>
        <taxon>Fusobacteriota</taxon>
        <taxon>Fusobacteriia</taxon>
        <taxon>Fusobacteriales</taxon>
        <taxon>Fusobacteriaceae</taxon>
        <taxon>Fusobacterium</taxon>
    </lineage>
</organism>
<gene>
    <name evidence="1" type="ORF">H9Q81_04140</name>
</gene>
<dbReference type="EMBL" id="CP060637">
    <property type="protein sequence ID" value="QNM16023.1"/>
    <property type="molecule type" value="Genomic_DNA"/>
</dbReference>
<evidence type="ECO:0000313" key="2">
    <source>
        <dbReference type="Proteomes" id="UP000515913"/>
    </source>
</evidence>
<protein>
    <submittedName>
        <fullName evidence="1">Uncharacterized protein</fullName>
    </submittedName>
</protein>
<dbReference type="Proteomes" id="UP000515913">
    <property type="component" value="Chromosome"/>
</dbReference>
<dbReference type="KEGG" id="fho:H9Q81_04140"/>